<dbReference type="InterPro" id="IPR001353">
    <property type="entry name" value="Proteasome_sua/b"/>
</dbReference>
<dbReference type="Pfam" id="PF00227">
    <property type="entry name" value="Proteasome"/>
    <property type="match status" value="1"/>
</dbReference>
<name>A0A7S0MPH4_9CRYP</name>
<proteinExistence type="predicted"/>
<evidence type="ECO:0000313" key="1">
    <source>
        <dbReference type="EMBL" id="CAD8644599.1"/>
    </source>
</evidence>
<sequence>MEVGTVFFGFQLFRTDPSGNYSGWKAVAIGINSILNQSILNEEAKNCLDIYSAIGTIVKIYSKKISKINLSQYIDLVTLRRDDLNNILYHRFNDEEIDSLYMKV</sequence>
<dbReference type="GO" id="GO:0005839">
    <property type="term" value="C:proteasome core complex"/>
    <property type="evidence" value="ECO:0007669"/>
    <property type="project" value="InterPro"/>
</dbReference>
<dbReference type="AlphaFoldDB" id="A0A7S0MPH4"/>
<dbReference type="GO" id="GO:0051603">
    <property type="term" value="P:proteolysis involved in protein catabolic process"/>
    <property type="evidence" value="ECO:0007669"/>
    <property type="project" value="InterPro"/>
</dbReference>
<dbReference type="InterPro" id="IPR029055">
    <property type="entry name" value="Ntn_hydrolases_N"/>
</dbReference>
<organism evidence="1">
    <name type="scientific">Cryptomonas curvata</name>
    <dbReference type="NCBI Taxonomy" id="233186"/>
    <lineage>
        <taxon>Eukaryota</taxon>
        <taxon>Cryptophyceae</taxon>
        <taxon>Cryptomonadales</taxon>
        <taxon>Cryptomonadaceae</taxon>
        <taxon>Cryptomonas</taxon>
    </lineage>
</organism>
<gene>
    <name evidence="1" type="ORF">CCUR1050_LOCUS22284</name>
</gene>
<reference evidence="1" key="1">
    <citation type="submission" date="2021-01" db="EMBL/GenBank/DDBJ databases">
        <authorList>
            <person name="Corre E."/>
            <person name="Pelletier E."/>
            <person name="Niang G."/>
            <person name="Scheremetjew M."/>
            <person name="Finn R."/>
            <person name="Kale V."/>
            <person name="Holt S."/>
            <person name="Cochrane G."/>
            <person name="Meng A."/>
            <person name="Brown T."/>
            <person name="Cohen L."/>
        </authorList>
    </citation>
    <scope>NUCLEOTIDE SEQUENCE</scope>
    <source>
        <strain evidence="1">CCAP979/52</strain>
    </source>
</reference>
<dbReference type="EMBL" id="HBEZ01040560">
    <property type="protein sequence ID" value="CAD8644599.1"/>
    <property type="molecule type" value="Transcribed_RNA"/>
</dbReference>
<dbReference type="SUPFAM" id="SSF56235">
    <property type="entry name" value="N-terminal nucleophile aminohydrolases (Ntn hydrolases)"/>
    <property type="match status" value="1"/>
</dbReference>
<accession>A0A7S0MPH4</accession>
<dbReference type="Gene3D" id="3.60.20.10">
    <property type="entry name" value="Glutamine Phosphoribosylpyrophosphate, subunit 1, domain 1"/>
    <property type="match status" value="1"/>
</dbReference>
<protein>
    <submittedName>
        <fullName evidence="1">Uncharacterized protein</fullName>
    </submittedName>
</protein>